<dbReference type="EMBL" id="JADFTS010000007">
    <property type="protein sequence ID" value="KAF9596640.1"/>
    <property type="molecule type" value="Genomic_DNA"/>
</dbReference>
<evidence type="ECO:0000256" key="11">
    <source>
        <dbReference type="SAM" id="MobiDB-lite"/>
    </source>
</evidence>
<evidence type="ECO:0000313" key="13">
    <source>
        <dbReference type="Proteomes" id="UP000631114"/>
    </source>
</evidence>
<evidence type="ECO:0000256" key="4">
    <source>
        <dbReference type="ARBA" id="ARBA00008905"/>
    </source>
</evidence>
<dbReference type="OrthoDB" id="310030at2759"/>
<keyword evidence="13" id="KW-1185">Reference proteome</keyword>
<dbReference type="GO" id="GO:0018279">
    <property type="term" value="P:protein N-linked glycosylation via asparagine"/>
    <property type="evidence" value="ECO:0007669"/>
    <property type="project" value="TreeGrafter"/>
</dbReference>
<name>A0A835HCM7_9MAGN</name>
<comment type="subcellular location">
    <subcellularLocation>
        <location evidence="2 10">Endoplasmic reticulum membrane</location>
        <topology evidence="2 10">Single-pass type I membrane protein</topology>
    </subcellularLocation>
</comment>
<comment type="similarity">
    <text evidence="4 10">Belongs to the OST1 family.</text>
</comment>
<dbReference type="PANTHER" id="PTHR21049">
    <property type="entry name" value="RIBOPHORIN I"/>
    <property type="match status" value="1"/>
</dbReference>
<dbReference type="InterPro" id="IPR007676">
    <property type="entry name" value="Ribophorin_I"/>
</dbReference>
<dbReference type="Proteomes" id="UP000631114">
    <property type="component" value="Unassembled WGS sequence"/>
</dbReference>
<dbReference type="AlphaFoldDB" id="A0A835HCM7"/>
<comment type="caution">
    <text evidence="12">The sequence shown here is derived from an EMBL/GenBank/DDBJ whole genome shotgun (WGS) entry which is preliminary data.</text>
</comment>
<sequence length="393" mass="45246">MKWVISSLSVKVNSLTSIDIEIPYSYYSLPLCKPLDGIKDSAENLGELLMGDRIENSPYEFKMYTNETKLFVCRSDPLNANDLPERIDEMNQVNLLLDNLPAISPFAVVQELLREVEISHWGSVQVTEHYKLVHAGARHKGIFSRVEYQSRPSIRGISSFKHLLVQLPPRVHSVYYRDGIGNISTSRLHVGAKKGCIQEQYLVEEAMMYCMEYIHDGNLGSHKNGRRVIMNEDIERAHPMDKKGKQYVLPNIEYQQIRKWVLTHSLENAEWEEKYQVYLQSQKSRGKNRRGSQANELDYIPWLRLQLQNENVSPFKRIVDGKRSHVEASRKQVDLKQMNQASKRRDDKNKSGMYNLVYGNAVLGVGPYHIAGKLLILKKCQPTGRASLQKQLC</sequence>
<dbReference type="Pfam" id="PF04597">
    <property type="entry name" value="Ribophorin_I"/>
    <property type="match status" value="1"/>
</dbReference>
<reference evidence="12 13" key="1">
    <citation type="submission" date="2020-10" db="EMBL/GenBank/DDBJ databases">
        <title>The Coptis chinensis genome and diversification of protoberbering-type alkaloids.</title>
        <authorList>
            <person name="Wang B."/>
            <person name="Shu S."/>
            <person name="Song C."/>
            <person name="Liu Y."/>
        </authorList>
    </citation>
    <scope>NUCLEOTIDE SEQUENCE [LARGE SCALE GENOMIC DNA]</scope>
    <source>
        <strain evidence="12">HL-2020</strain>
        <tissue evidence="12">Leaf</tissue>
    </source>
</reference>
<dbReference type="GO" id="GO:0008250">
    <property type="term" value="C:oligosaccharyltransferase complex"/>
    <property type="evidence" value="ECO:0007669"/>
    <property type="project" value="UniProtKB-UniRule"/>
</dbReference>
<evidence type="ECO:0000256" key="1">
    <source>
        <dbReference type="ARBA" id="ARBA00002791"/>
    </source>
</evidence>
<keyword evidence="6" id="KW-0732">Signal</keyword>
<accession>A0A835HCM7</accession>
<keyword evidence="5" id="KW-0812">Transmembrane</keyword>
<dbReference type="UniPathway" id="UPA00378"/>
<keyword evidence="8" id="KW-1133">Transmembrane helix</keyword>
<evidence type="ECO:0000256" key="3">
    <source>
        <dbReference type="ARBA" id="ARBA00004922"/>
    </source>
</evidence>
<evidence type="ECO:0000256" key="9">
    <source>
        <dbReference type="ARBA" id="ARBA00023136"/>
    </source>
</evidence>
<proteinExistence type="inferred from homology"/>
<dbReference type="GO" id="GO:0010008">
    <property type="term" value="C:endosome membrane"/>
    <property type="evidence" value="ECO:0007669"/>
    <property type="project" value="UniProtKB-SubCell"/>
</dbReference>
<evidence type="ECO:0000256" key="5">
    <source>
        <dbReference type="ARBA" id="ARBA00022692"/>
    </source>
</evidence>
<comment type="pathway">
    <text evidence="3 10">Protein modification; protein glycosylation.</text>
</comment>
<evidence type="ECO:0000256" key="6">
    <source>
        <dbReference type="ARBA" id="ARBA00022729"/>
    </source>
</evidence>
<evidence type="ECO:0000256" key="2">
    <source>
        <dbReference type="ARBA" id="ARBA00004115"/>
    </source>
</evidence>
<protein>
    <recommendedName>
        <fullName evidence="10">Dolichyl-diphosphooligosaccharide--protein glycosyltransferase subunit 1</fullName>
    </recommendedName>
</protein>
<comment type="function">
    <text evidence="1 10">Subunit of the oligosaccharyl transferase (OST) complex that catalyzes the initial transfer of a defined glycan (Glc(3)Man(9)GlcNAc(2) in eukaryotes) from the lipid carrier dolichol-pyrophosphate to an asparagine residue within an Asn-X-Ser/Thr consensus motif in nascent polypeptide chains, the first step in protein N-glycosylation. N-glycosylation occurs cotranslationally and the complex associates with the Sec61 complex at the channel-forming translocon complex that mediates protein translocation across the endoplasmic reticulum (ER). All subunits are required for a maximal enzyme activity.</text>
</comment>
<organism evidence="12 13">
    <name type="scientific">Coptis chinensis</name>
    <dbReference type="NCBI Taxonomy" id="261450"/>
    <lineage>
        <taxon>Eukaryota</taxon>
        <taxon>Viridiplantae</taxon>
        <taxon>Streptophyta</taxon>
        <taxon>Embryophyta</taxon>
        <taxon>Tracheophyta</taxon>
        <taxon>Spermatophyta</taxon>
        <taxon>Magnoliopsida</taxon>
        <taxon>Ranunculales</taxon>
        <taxon>Ranunculaceae</taxon>
        <taxon>Coptidoideae</taxon>
        <taxon>Coptis</taxon>
    </lineage>
</organism>
<feature type="region of interest" description="Disordered" evidence="11">
    <location>
        <begin position="329"/>
        <end position="350"/>
    </location>
</feature>
<dbReference type="GO" id="GO:0000139">
    <property type="term" value="C:Golgi membrane"/>
    <property type="evidence" value="ECO:0007669"/>
    <property type="project" value="UniProtKB-SubCell"/>
</dbReference>
<gene>
    <name evidence="12" type="ORF">IFM89_012763</name>
</gene>
<comment type="subunit">
    <text evidence="10">Component of the oligosaccharyltransferase (OST) complex.</text>
</comment>
<evidence type="ECO:0000256" key="10">
    <source>
        <dbReference type="RuleBase" id="RU361143"/>
    </source>
</evidence>
<keyword evidence="7 10" id="KW-0256">Endoplasmic reticulum</keyword>
<keyword evidence="9" id="KW-0472">Membrane</keyword>
<evidence type="ECO:0000313" key="12">
    <source>
        <dbReference type="EMBL" id="KAF9596640.1"/>
    </source>
</evidence>
<evidence type="ECO:0000256" key="8">
    <source>
        <dbReference type="ARBA" id="ARBA00022989"/>
    </source>
</evidence>
<evidence type="ECO:0000256" key="7">
    <source>
        <dbReference type="ARBA" id="ARBA00022824"/>
    </source>
</evidence>
<dbReference type="PANTHER" id="PTHR21049:SF2">
    <property type="entry name" value="DOLICHYL-DIPHOSPHOOLIGOSACCHARIDE--PROTEIN GLYCOSYLTRANSFERASE SUBUNIT 1B"/>
    <property type="match status" value="1"/>
</dbReference>